<proteinExistence type="predicted"/>
<feature type="region of interest" description="Disordered" evidence="1">
    <location>
        <begin position="1"/>
        <end position="24"/>
    </location>
</feature>
<evidence type="ECO:0000313" key="3">
    <source>
        <dbReference type="Proteomes" id="UP000054097"/>
    </source>
</evidence>
<protein>
    <submittedName>
        <fullName evidence="2">Uncharacterized protein</fullName>
    </submittedName>
</protein>
<name>A0A0C3AUP6_SERVB</name>
<reference evidence="3" key="2">
    <citation type="submission" date="2015-01" db="EMBL/GenBank/DDBJ databases">
        <title>Evolutionary Origins and Diversification of the Mycorrhizal Mutualists.</title>
        <authorList>
            <consortium name="DOE Joint Genome Institute"/>
            <consortium name="Mycorrhizal Genomics Consortium"/>
            <person name="Kohler A."/>
            <person name="Kuo A."/>
            <person name="Nagy L.G."/>
            <person name="Floudas D."/>
            <person name="Copeland A."/>
            <person name="Barry K.W."/>
            <person name="Cichocki N."/>
            <person name="Veneault-Fourrey C."/>
            <person name="LaButti K."/>
            <person name="Lindquist E.A."/>
            <person name="Lipzen A."/>
            <person name="Lundell T."/>
            <person name="Morin E."/>
            <person name="Murat C."/>
            <person name="Riley R."/>
            <person name="Ohm R."/>
            <person name="Sun H."/>
            <person name="Tunlid A."/>
            <person name="Henrissat B."/>
            <person name="Grigoriev I.V."/>
            <person name="Hibbett D.S."/>
            <person name="Martin F."/>
        </authorList>
    </citation>
    <scope>NUCLEOTIDE SEQUENCE [LARGE SCALE GENOMIC DNA]</scope>
    <source>
        <strain evidence="3">MAFF 305830</strain>
    </source>
</reference>
<dbReference type="AlphaFoldDB" id="A0A0C3AUP6"/>
<feature type="region of interest" description="Disordered" evidence="1">
    <location>
        <begin position="36"/>
        <end position="56"/>
    </location>
</feature>
<dbReference type="OrthoDB" id="41266at2759"/>
<dbReference type="EMBL" id="KN824294">
    <property type="protein sequence ID" value="KIM28290.1"/>
    <property type="molecule type" value="Genomic_DNA"/>
</dbReference>
<sequence length="144" mass="15700">MSAMNLPPSIPTPPHPSSYSQTTLTRTQTILEHELENRRQASLSRGPTGAGGGVFSELGENVDAAAEGTPVGGLDIVEDAERISFTFEKWESGNIEVRSGWMDVKRKSGKEGESDPEGWSPVRGEKKKRGHGLEKLVEWVATLR</sequence>
<evidence type="ECO:0000256" key="1">
    <source>
        <dbReference type="SAM" id="MobiDB-lite"/>
    </source>
</evidence>
<feature type="region of interest" description="Disordered" evidence="1">
    <location>
        <begin position="105"/>
        <end position="131"/>
    </location>
</feature>
<keyword evidence="3" id="KW-1185">Reference proteome</keyword>
<dbReference type="HOGENOM" id="CLU_073388_1_0_1"/>
<accession>A0A0C3AUP6</accession>
<gene>
    <name evidence="2" type="ORF">M408DRAFT_23991</name>
</gene>
<organism evidence="2 3">
    <name type="scientific">Serendipita vermifera MAFF 305830</name>
    <dbReference type="NCBI Taxonomy" id="933852"/>
    <lineage>
        <taxon>Eukaryota</taxon>
        <taxon>Fungi</taxon>
        <taxon>Dikarya</taxon>
        <taxon>Basidiomycota</taxon>
        <taxon>Agaricomycotina</taxon>
        <taxon>Agaricomycetes</taxon>
        <taxon>Sebacinales</taxon>
        <taxon>Serendipitaceae</taxon>
        <taxon>Serendipita</taxon>
    </lineage>
</organism>
<evidence type="ECO:0000313" key="2">
    <source>
        <dbReference type="EMBL" id="KIM28290.1"/>
    </source>
</evidence>
<dbReference type="Proteomes" id="UP000054097">
    <property type="component" value="Unassembled WGS sequence"/>
</dbReference>
<reference evidence="2 3" key="1">
    <citation type="submission" date="2014-04" db="EMBL/GenBank/DDBJ databases">
        <authorList>
            <consortium name="DOE Joint Genome Institute"/>
            <person name="Kuo A."/>
            <person name="Zuccaro A."/>
            <person name="Kohler A."/>
            <person name="Nagy L.G."/>
            <person name="Floudas D."/>
            <person name="Copeland A."/>
            <person name="Barry K.W."/>
            <person name="Cichocki N."/>
            <person name="Veneault-Fourrey C."/>
            <person name="LaButti K."/>
            <person name="Lindquist E.A."/>
            <person name="Lipzen A."/>
            <person name="Lundell T."/>
            <person name="Morin E."/>
            <person name="Murat C."/>
            <person name="Sun H."/>
            <person name="Tunlid A."/>
            <person name="Henrissat B."/>
            <person name="Grigoriev I.V."/>
            <person name="Hibbett D.S."/>
            <person name="Martin F."/>
            <person name="Nordberg H.P."/>
            <person name="Cantor M.N."/>
            <person name="Hua S.X."/>
        </authorList>
    </citation>
    <scope>NUCLEOTIDE SEQUENCE [LARGE SCALE GENOMIC DNA]</scope>
    <source>
        <strain evidence="2 3">MAFF 305830</strain>
    </source>
</reference>